<reference evidence="3" key="2">
    <citation type="submission" date="2015-01" db="EMBL/GenBank/DDBJ databases">
        <title>Evolutionary Origins and Diversification of the Mycorrhizal Mutualists.</title>
        <authorList>
            <consortium name="DOE Joint Genome Institute"/>
            <consortium name="Mycorrhizal Genomics Consortium"/>
            <person name="Kohler A."/>
            <person name="Kuo A."/>
            <person name="Nagy L.G."/>
            <person name="Floudas D."/>
            <person name="Copeland A."/>
            <person name="Barry K.W."/>
            <person name="Cichocki N."/>
            <person name="Veneault-Fourrey C."/>
            <person name="LaButti K."/>
            <person name="Lindquist E.A."/>
            <person name="Lipzen A."/>
            <person name="Lundell T."/>
            <person name="Morin E."/>
            <person name="Murat C."/>
            <person name="Riley R."/>
            <person name="Ohm R."/>
            <person name="Sun H."/>
            <person name="Tunlid A."/>
            <person name="Henrissat B."/>
            <person name="Grigoriev I.V."/>
            <person name="Hibbett D.S."/>
            <person name="Martin F."/>
        </authorList>
    </citation>
    <scope>NUCLEOTIDE SEQUENCE [LARGE SCALE GENOMIC DNA]</scope>
    <source>
        <strain evidence="3">Zn</strain>
    </source>
</reference>
<sequence length="109" mass="12535">MANNQNTVQQMAIFTPKKGMVDELLKLAAEGAEHHKHVPTCLKWLFSQEINVQDGDEPSFILVQEWSSVEELFAHRDSEYAINMRNRILPIVSKFEMKTSKYVAGFHSK</sequence>
<accession>A0A0C3CNT2</accession>
<evidence type="ECO:0000313" key="2">
    <source>
        <dbReference type="EMBL" id="KIN00639.1"/>
    </source>
</evidence>
<dbReference type="HOGENOM" id="CLU_2307273_0_0_1"/>
<evidence type="ECO:0000313" key="3">
    <source>
        <dbReference type="Proteomes" id="UP000054321"/>
    </source>
</evidence>
<dbReference type="OrthoDB" id="10011777at2759"/>
<dbReference type="Gene3D" id="3.30.70.100">
    <property type="match status" value="1"/>
</dbReference>
<evidence type="ECO:0000259" key="1">
    <source>
        <dbReference type="Pfam" id="PF03992"/>
    </source>
</evidence>
<protein>
    <recommendedName>
        <fullName evidence="1">ABM domain-containing protein</fullName>
    </recommendedName>
</protein>
<dbReference type="AlphaFoldDB" id="A0A0C3CNT2"/>
<reference evidence="2 3" key="1">
    <citation type="submission" date="2014-04" db="EMBL/GenBank/DDBJ databases">
        <authorList>
            <consortium name="DOE Joint Genome Institute"/>
            <person name="Kuo A."/>
            <person name="Martino E."/>
            <person name="Perotto S."/>
            <person name="Kohler A."/>
            <person name="Nagy L.G."/>
            <person name="Floudas D."/>
            <person name="Copeland A."/>
            <person name="Barry K.W."/>
            <person name="Cichocki N."/>
            <person name="Veneault-Fourrey C."/>
            <person name="LaButti K."/>
            <person name="Lindquist E.A."/>
            <person name="Lipzen A."/>
            <person name="Lundell T."/>
            <person name="Morin E."/>
            <person name="Murat C."/>
            <person name="Sun H."/>
            <person name="Tunlid A."/>
            <person name="Henrissat B."/>
            <person name="Grigoriev I.V."/>
            <person name="Hibbett D.S."/>
            <person name="Martin F."/>
            <person name="Nordberg H.P."/>
            <person name="Cantor M.N."/>
            <person name="Hua S.X."/>
        </authorList>
    </citation>
    <scope>NUCLEOTIDE SEQUENCE [LARGE SCALE GENOMIC DNA]</scope>
    <source>
        <strain evidence="2 3">Zn</strain>
    </source>
</reference>
<dbReference type="InterPro" id="IPR007138">
    <property type="entry name" value="ABM_dom"/>
</dbReference>
<dbReference type="Proteomes" id="UP000054321">
    <property type="component" value="Unassembled WGS sequence"/>
</dbReference>
<name>A0A0C3CNT2_OIDMZ</name>
<proteinExistence type="predicted"/>
<dbReference type="InterPro" id="IPR011008">
    <property type="entry name" value="Dimeric_a/b-barrel"/>
</dbReference>
<dbReference type="Pfam" id="PF03992">
    <property type="entry name" value="ABM"/>
    <property type="match status" value="1"/>
</dbReference>
<feature type="domain" description="ABM" evidence="1">
    <location>
        <begin position="10"/>
        <end position="81"/>
    </location>
</feature>
<keyword evidence="3" id="KW-1185">Reference proteome</keyword>
<dbReference type="EMBL" id="KN832877">
    <property type="protein sequence ID" value="KIN00639.1"/>
    <property type="molecule type" value="Genomic_DNA"/>
</dbReference>
<dbReference type="SUPFAM" id="SSF54909">
    <property type="entry name" value="Dimeric alpha+beta barrel"/>
    <property type="match status" value="1"/>
</dbReference>
<dbReference type="InParanoid" id="A0A0C3CNT2"/>
<gene>
    <name evidence="2" type="ORF">OIDMADRAFT_180831</name>
</gene>
<organism evidence="2 3">
    <name type="scientific">Oidiodendron maius (strain Zn)</name>
    <dbReference type="NCBI Taxonomy" id="913774"/>
    <lineage>
        <taxon>Eukaryota</taxon>
        <taxon>Fungi</taxon>
        <taxon>Dikarya</taxon>
        <taxon>Ascomycota</taxon>
        <taxon>Pezizomycotina</taxon>
        <taxon>Leotiomycetes</taxon>
        <taxon>Leotiomycetes incertae sedis</taxon>
        <taxon>Myxotrichaceae</taxon>
        <taxon>Oidiodendron</taxon>
    </lineage>
</organism>